<sequence length="128" mass="14473">MIFTNIIIVVFDGGGESSSSAVAAAAAAAENATENVLHHNSSIQIVDSLFDEILEEVARLENEEAHAHNYTKITLFVSLLMFIIFIKLKCPRVSEWFNKSKRRNRRNSRDNITIQELNYTVNHEHESA</sequence>
<evidence type="ECO:0000313" key="1">
    <source>
        <dbReference type="EMBL" id="AGE89977.1"/>
    </source>
</evidence>
<name>M1JSP4_NPVSL</name>
<dbReference type="EMBL" id="JX454574">
    <property type="protein sequence ID" value="AGE89977.1"/>
    <property type="molecule type" value="Genomic_DNA"/>
</dbReference>
<reference evidence="1 2" key="1">
    <citation type="journal article" date="2013" name="Virus Res.">
        <title>Determination and analysis of the genome sequence of Spodoptera littoralis multiple nucleopolyhedrovirus.</title>
        <authorList>
            <person name="Breitenbach J.E."/>
            <person name="El-Sheikh el.-S.A."/>
            <person name="Harrison R.L."/>
            <person name="Rowley D.L."/>
            <person name="Sparks M.E."/>
            <person name="Gundersen-Rindal D.E."/>
            <person name="Popham H.J."/>
        </authorList>
    </citation>
    <scope>NUCLEOTIDE SEQUENCE [LARGE SCALE GENOMIC DNA]</scope>
    <source>
        <strain evidence="1">AN1956</strain>
    </source>
</reference>
<accession>M1JSP4</accession>
<organism evidence="1 2">
    <name type="scientific">Spodoptera littoralis nuclear polyhedrosis virus</name>
    <name type="common">SlNPV</name>
    <dbReference type="NCBI Taxonomy" id="10456"/>
    <lineage>
        <taxon>Viruses</taxon>
        <taxon>Viruses incertae sedis</taxon>
        <taxon>Naldaviricetes</taxon>
        <taxon>Lefavirales</taxon>
        <taxon>Baculoviridae</taxon>
        <taxon>Alphabaculovirus</taxon>
        <taxon>Alphabaculovirus splittoralis</taxon>
    </lineage>
</organism>
<evidence type="ECO:0000313" key="2">
    <source>
        <dbReference type="Proteomes" id="UP000232896"/>
    </source>
</evidence>
<keyword evidence="2" id="KW-1185">Reference proteome</keyword>
<organismHost>
    <name type="scientific">Lepidoptera</name>
    <name type="common">moths &amp; butterflies</name>
    <dbReference type="NCBI Taxonomy" id="7088"/>
</organismHost>
<dbReference type="Proteomes" id="UP000232896">
    <property type="component" value="Segment"/>
</dbReference>
<dbReference type="OrthoDB" id="34824at10239"/>
<proteinExistence type="predicted"/>
<gene>
    <name evidence="1" type="ORF">SlsnVgp122</name>
</gene>
<protein>
    <submittedName>
        <fullName evidence="1">Uncharacterized protein</fullName>
    </submittedName>
</protein>